<feature type="compositionally biased region" description="Basic and acidic residues" evidence="1">
    <location>
        <begin position="131"/>
        <end position="142"/>
    </location>
</feature>
<comment type="caution">
    <text evidence="3">The sequence shown here is derived from an EMBL/GenBank/DDBJ whole genome shotgun (WGS) entry which is preliminary data.</text>
</comment>
<sequence length="142" mass="15441">MGPSSIKAKSKKRRRSPDQTLLGAVIAGVIAVLLFKFTISIDAGFNRQGLSDNFSVRQATLTIRTIIIDLCFFATFVYGICSIGLLLYSGELALNIFLGRPNIKGTQNKITEQSGLSNSSETFTSNNELANTKEDQSSKNSQ</sequence>
<evidence type="ECO:0000256" key="1">
    <source>
        <dbReference type="SAM" id="MobiDB-lite"/>
    </source>
</evidence>
<name>A0A6A4QTU2_LUPAL</name>
<proteinExistence type="predicted"/>
<reference evidence="4" key="1">
    <citation type="journal article" date="2020" name="Nat. Commun.">
        <title>Genome sequence of the cluster root forming white lupin.</title>
        <authorList>
            <person name="Hufnagel B."/>
            <person name="Marques A."/>
            <person name="Soriano A."/>
            <person name="Marques L."/>
            <person name="Divol F."/>
            <person name="Doumas P."/>
            <person name="Sallet E."/>
            <person name="Mancinotti D."/>
            <person name="Carrere S."/>
            <person name="Marande W."/>
            <person name="Arribat S."/>
            <person name="Keller J."/>
            <person name="Huneau C."/>
            <person name="Blein T."/>
            <person name="Aime D."/>
            <person name="Laguerre M."/>
            <person name="Taylor J."/>
            <person name="Schubert V."/>
            <person name="Nelson M."/>
            <person name="Geu-Flores F."/>
            <person name="Crespi M."/>
            <person name="Gallardo-Guerrero K."/>
            <person name="Delaux P.-M."/>
            <person name="Salse J."/>
            <person name="Berges H."/>
            <person name="Guyot R."/>
            <person name="Gouzy J."/>
            <person name="Peret B."/>
        </authorList>
    </citation>
    <scope>NUCLEOTIDE SEQUENCE [LARGE SCALE GENOMIC DNA]</scope>
    <source>
        <strain evidence="4">cv. Amiga</strain>
    </source>
</reference>
<keyword evidence="2" id="KW-0812">Transmembrane</keyword>
<dbReference type="Proteomes" id="UP000447434">
    <property type="component" value="Chromosome 3"/>
</dbReference>
<evidence type="ECO:0000313" key="3">
    <source>
        <dbReference type="EMBL" id="KAE9617007.1"/>
    </source>
</evidence>
<dbReference type="PANTHER" id="PTHR35733">
    <property type="entry name" value="OS02G0307800 PROTEIN"/>
    <property type="match status" value="1"/>
</dbReference>
<dbReference type="OrthoDB" id="5296at2759"/>
<feature type="compositionally biased region" description="Low complexity" evidence="1">
    <location>
        <begin position="117"/>
        <end position="128"/>
    </location>
</feature>
<dbReference type="PANTHER" id="PTHR35733:SF1">
    <property type="entry name" value="OS02G0307800 PROTEIN"/>
    <property type="match status" value="1"/>
</dbReference>
<feature type="transmembrane region" description="Helical" evidence="2">
    <location>
        <begin position="21"/>
        <end position="41"/>
    </location>
</feature>
<dbReference type="GO" id="GO:0009535">
    <property type="term" value="C:chloroplast thylakoid membrane"/>
    <property type="evidence" value="ECO:0007669"/>
    <property type="project" value="TreeGrafter"/>
</dbReference>
<organism evidence="3 4">
    <name type="scientific">Lupinus albus</name>
    <name type="common">White lupine</name>
    <name type="synonym">Lupinus termis</name>
    <dbReference type="NCBI Taxonomy" id="3870"/>
    <lineage>
        <taxon>Eukaryota</taxon>
        <taxon>Viridiplantae</taxon>
        <taxon>Streptophyta</taxon>
        <taxon>Embryophyta</taxon>
        <taxon>Tracheophyta</taxon>
        <taxon>Spermatophyta</taxon>
        <taxon>Magnoliopsida</taxon>
        <taxon>eudicotyledons</taxon>
        <taxon>Gunneridae</taxon>
        <taxon>Pentapetalae</taxon>
        <taxon>rosids</taxon>
        <taxon>fabids</taxon>
        <taxon>Fabales</taxon>
        <taxon>Fabaceae</taxon>
        <taxon>Papilionoideae</taxon>
        <taxon>50 kb inversion clade</taxon>
        <taxon>genistoids sensu lato</taxon>
        <taxon>core genistoids</taxon>
        <taxon>Genisteae</taxon>
        <taxon>Lupinus</taxon>
    </lineage>
</organism>
<keyword evidence="2" id="KW-1133">Transmembrane helix</keyword>
<feature type="transmembrane region" description="Helical" evidence="2">
    <location>
        <begin position="61"/>
        <end position="88"/>
    </location>
</feature>
<keyword evidence="2" id="KW-0472">Membrane</keyword>
<dbReference type="Pfam" id="PF11282">
    <property type="entry name" value="DUF3082"/>
    <property type="match status" value="1"/>
</dbReference>
<feature type="region of interest" description="Disordered" evidence="1">
    <location>
        <begin position="111"/>
        <end position="142"/>
    </location>
</feature>
<dbReference type="AlphaFoldDB" id="A0A6A4QTU2"/>
<keyword evidence="4" id="KW-1185">Reference proteome</keyword>
<dbReference type="InterPro" id="IPR021434">
    <property type="entry name" value="DUF3082"/>
</dbReference>
<protein>
    <submittedName>
        <fullName evidence="3">Uncharacterized protein</fullName>
    </submittedName>
</protein>
<accession>A0A6A4QTU2</accession>
<evidence type="ECO:0000313" key="4">
    <source>
        <dbReference type="Proteomes" id="UP000447434"/>
    </source>
</evidence>
<dbReference type="EMBL" id="WOCE01000003">
    <property type="protein sequence ID" value="KAE9617007.1"/>
    <property type="molecule type" value="Genomic_DNA"/>
</dbReference>
<evidence type="ECO:0000256" key="2">
    <source>
        <dbReference type="SAM" id="Phobius"/>
    </source>
</evidence>
<gene>
    <name evidence="3" type="ORF">Lalb_Chr03g0030801</name>
</gene>